<proteinExistence type="predicted"/>
<accession>A0AA35NX26</accession>
<name>A0AA35NX26_9SAUR</name>
<protein>
    <submittedName>
        <fullName evidence="2">Uncharacterized protein</fullName>
    </submittedName>
</protein>
<gene>
    <name evidence="2" type="ORF">PODLI_1B024179</name>
</gene>
<feature type="region of interest" description="Disordered" evidence="1">
    <location>
        <begin position="49"/>
        <end position="114"/>
    </location>
</feature>
<sequence>MTTLLMCITATRSGRRLVVSQMMCIFLAETSVWPEKDLRITHQEIAMELNSKEQSSSPQKQGVKARSKSTEEIQPAKKAFHTPQKSLPNQMDGDDSKGSCPVPAPNTIQQQQQT</sequence>
<keyword evidence="3" id="KW-1185">Reference proteome</keyword>
<evidence type="ECO:0000256" key="1">
    <source>
        <dbReference type="SAM" id="MobiDB-lite"/>
    </source>
</evidence>
<evidence type="ECO:0000313" key="3">
    <source>
        <dbReference type="Proteomes" id="UP001178461"/>
    </source>
</evidence>
<reference evidence="2" key="1">
    <citation type="submission" date="2022-12" db="EMBL/GenBank/DDBJ databases">
        <authorList>
            <person name="Alioto T."/>
            <person name="Alioto T."/>
            <person name="Gomez Garrido J."/>
        </authorList>
    </citation>
    <scope>NUCLEOTIDE SEQUENCE</scope>
</reference>
<evidence type="ECO:0000313" key="2">
    <source>
        <dbReference type="EMBL" id="CAI5766944.1"/>
    </source>
</evidence>
<dbReference type="EMBL" id="OX395127">
    <property type="protein sequence ID" value="CAI5766944.1"/>
    <property type="molecule type" value="Genomic_DNA"/>
</dbReference>
<organism evidence="2 3">
    <name type="scientific">Podarcis lilfordi</name>
    <name type="common">Lilford's wall lizard</name>
    <dbReference type="NCBI Taxonomy" id="74358"/>
    <lineage>
        <taxon>Eukaryota</taxon>
        <taxon>Metazoa</taxon>
        <taxon>Chordata</taxon>
        <taxon>Craniata</taxon>
        <taxon>Vertebrata</taxon>
        <taxon>Euteleostomi</taxon>
        <taxon>Lepidosauria</taxon>
        <taxon>Squamata</taxon>
        <taxon>Bifurcata</taxon>
        <taxon>Unidentata</taxon>
        <taxon>Episquamata</taxon>
        <taxon>Laterata</taxon>
        <taxon>Lacertibaenia</taxon>
        <taxon>Lacertidae</taxon>
        <taxon>Podarcis</taxon>
    </lineage>
</organism>
<dbReference type="AlphaFoldDB" id="A0AA35NX26"/>
<dbReference type="Proteomes" id="UP001178461">
    <property type="component" value="Chromosome 2"/>
</dbReference>